<reference evidence="2 3" key="1">
    <citation type="submission" date="2020-07" db="EMBL/GenBank/DDBJ databases">
        <authorList>
            <person name="Criscuolo A."/>
        </authorList>
    </citation>
    <scope>NUCLEOTIDE SEQUENCE [LARGE SCALE GENOMIC DNA]</scope>
    <source>
        <strain evidence="2">CIP111649</strain>
    </source>
</reference>
<dbReference type="RefSeq" id="WP_185125269.1">
    <property type="nucleotide sequence ID" value="NZ_CAJEWD010000004.1"/>
</dbReference>
<gene>
    <name evidence="2" type="ORF">JEODO184_00741</name>
</gene>
<feature type="transmembrane region" description="Helical" evidence="1">
    <location>
        <begin position="50"/>
        <end position="70"/>
    </location>
</feature>
<proteinExistence type="predicted"/>
<feature type="transmembrane region" description="Helical" evidence="1">
    <location>
        <begin position="156"/>
        <end position="182"/>
    </location>
</feature>
<sequence>MHKIYATIYRDFKEYLANYSVFTLFLMPIGMAVIYRMIGQDVGEALPNLMVFIIIGIVLAAVTTNVPLTLFADEIEHGMIRMVVKDKKDLLLMIVGRSSLVILMSILLIIASLLIVDRMSILSLSLALGLFLAMLVFLNLGILAGIRSKLETTSTVAGVIILFLLGMTPIVESMGLTNISFIKFLIDLTPVYQLIAIQNNASVMPFIILLVWLGVTMFLIFRSLDIHEKP</sequence>
<dbReference type="EMBL" id="CAJEWD010000004">
    <property type="protein sequence ID" value="CAD2074604.1"/>
    <property type="molecule type" value="Genomic_DNA"/>
</dbReference>
<organism evidence="2 3">
    <name type="scientific">Jeotgalicoccus meleagridis</name>
    <dbReference type="NCBI Taxonomy" id="2759181"/>
    <lineage>
        <taxon>Bacteria</taxon>
        <taxon>Bacillati</taxon>
        <taxon>Bacillota</taxon>
        <taxon>Bacilli</taxon>
        <taxon>Bacillales</taxon>
        <taxon>Staphylococcaceae</taxon>
        <taxon>Jeotgalicoccus</taxon>
    </lineage>
</organism>
<feature type="transmembrane region" description="Helical" evidence="1">
    <location>
        <begin position="202"/>
        <end position="221"/>
    </location>
</feature>
<evidence type="ECO:0000313" key="3">
    <source>
        <dbReference type="Proteomes" id="UP000589351"/>
    </source>
</evidence>
<dbReference type="Proteomes" id="UP000589351">
    <property type="component" value="Unassembled WGS sequence"/>
</dbReference>
<name>A0A6V7RC57_9STAP</name>
<keyword evidence="1" id="KW-0812">Transmembrane</keyword>
<feature type="transmembrane region" description="Helical" evidence="1">
    <location>
        <begin position="16"/>
        <end position="38"/>
    </location>
</feature>
<keyword evidence="1" id="KW-0472">Membrane</keyword>
<evidence type="ECO:0000256" key="1">
    <source>
        <dbReference type="SAM" id="Phobius"/>
    </source>
</evidence>
<keyword evidence="1" id="KW-1133">Transmembrane helix</keyword>
<feature type="transmembrane region" description="Helical" evidence="1">
    <location>
        <begin position="90"/>
        <end position="115"/>
    </location>
</feature>
<keyword evidence="3" id="KW-1185">Reference proteome</keyword>
<protein>
    <submittedName>
        <fullName evidence="2">ABC-2 family transporter protein</fullName>
    </submittedName>
</protein>
<dbReference type="AlphaFoldDB" id="A0A6V7RC57"/>
<evidence type="ECO:0000313" key="2">
    <source>
        <dbReference type="EMBL" id="CAD2074604.1"/>
    </source>
</evidence>
<feature type="transmembrane region" description="Helical" evidence="1">
    <location>
        <begin position="121"/>
        <end position="144"/>
    </location>
</feature>
<accession>A0A6V7RC57</accession>
<comment type="caution">
    <text evidence="2">The sequence shown here is derived from an EMBL/GenBank/DDBJ whole genome shotgun (WGS) entry which is preliminary data.</text>
</comment>